<comment type="caution">
    <text evidence="1">The sequence shown here is derived from an EMBL/GenBank/DDBJ whole genome shotgun (WGS) entry which is preliminary data.</text>
</comment>
<proteinExistence type="predicted"/>
<dbReference type="RefSeq" id="WP_243405263.1">
    <property type="nucleotide sequence ID" value="NZ_PUGF01000001.1"/>
</dbReference>
<dbReference type="EMBL" id="PUGF01000001">
    <property type="protein sequence ID" value="PRC95038.1"/>
    <property type="molecule type" value="Genomic_DNA"/>
</dbReference>
<name>A0A2S9H4Z4_9BURK</name>
<dbReference type="AlphaFoldDB" id="A0A2S9H4Z4"/>
<reference evidence="1 2" key="1">
    <citation type="submission" date="2018-02" db="EMBL/GenBank/DDBJ databases">
        <title>Solimicrobium silvestre gen. nov., sp. nov., isolated from alpine forest soil.</title>
        <authorList>
            <person name="Margesin R."/>
            <person name="Albuquerque L."/>
            <person name="Zhang D.-C."/>
            <person name="Froufe H.J.C."/>
            <person name="Severino R."/>
            <person name="Roxo I."/>
            <person name="Egas C."/>
            <person name="Da Costa M.S."/>
        </authorList>
    </citation>
    <scope>NUCLEOTIDE SEQUENCE [LARGE SCALE GENOMIC DNA]</scope>
    <source>
        <strain evidence="1 2">S20-91</strain>
    </source>
</reference>
<organism evidence="1 2">
    <name type="scientific">Solimicrobium silvestre</name>
    <dbReference type="NCBI Taxonomy" id="2099400"/>
    <lineage>
        <taxon>Bacteria</taxon>
        <taxon>Pseudomonadati</taxon>
        <taxon>Pseudomonadota</taxon>
        <taxon>Betaproteobacteria</taxon>
        <taxon>Burkholderiales</taxon>
        <taxon>Oxalobacteraceae</taxon>
        <taxon>Solimicrobium</taxon>
    </lineage>
</organism>
<evidence type="ECO:0000313" key="1">
    <source>
        <dbReference type="EMBL" id="PRC95038.1"/>
    </source>
</evidence>
<accession>A0A2S9H4Z4</accession>
<gene>
    <name evidence="1" type="ORF">S2091_0233</name>
</gene>
<protein>
    <submittedName>
        <fullName evidence="1">Uncharacterized protein</fullName>
    </submittedName>
</protein>
<dbReference type="Proteomes" id="UP000237839">
    <property type="component" value="Unassembled WGS sequence"/>
</dbReference>
<evidence type="ECO:0000313" key="2">
    <source>
        <dbReference type="Proteomes" id="UP000237839"/>
    </source>
</evidence>
<sequence>MAYLNTTYQLQSSFNSASSTINSSFLLRFGPREVSVCKDFRKRFYPTNPVIECRAGVNAGHVEVLLLRRWLVVFSKAEH</sequence>
<keyword evidence="2" id="KW-1185">Reference proteome</keyword>